<name>A0ABY6UXV8_BIOOC</name>
<dbReference type="Proteomes" id="UP000766486">
    <property type="component" value="Unassembled WGS sequence"/>
</dbReference>
<evidence type="ECO:0000313" key="1">
    <source>
        <dbReference type="EMBL" id="VUC36139.1"/>
    </source>
</evidence>
<sequence>MFCSTLRRRRDWAPALSRFANVGPMRWKETQLQGHDIAFPVEPRAGQQRVVTFRSILLASDEVNATETKEKIERLCNLNGGRNIAVILLLKGEDAMVAFMRLQIQ</sequence>
<gene>
    <name evidence="1" type="ORF">CLO192961_LOCUS437866</name>
</gene>
<proteinExistence type="predicted"/>
<comment type="caution">
    <text evidence="1">The sequence shown here is derived from an EMBL/GenBank/DDBJ whole genome shotgun (WGS) entry which is preliminary data.</text>
</comment>
<organism evidence="1 2">
    <name type="scientific">Bionectria ochroleuca</name>
    <name type="common">Gliocladium roseum</name>
    <dbReference type="NCBI Taxonomy" id="29856"/>
    <lineage>
        <taxon>Eukaryota</taxon>
        <taxon>Fungi</taxon>
        <taxon>Dikarya</taxon>
        <taxon>Ascomycota</taxon>
        <taxon>Pezizomycotina</taxon>
        <taxon>Sordariomycetes</taxon>
        <taxon>Hypocreomycetidae</taxon>
        <taxon>Hypocreales</taxon>
        <taxon>Bionectriaceae</taxon>
        <taxon>Clonostachys</taxon>
    </lineage>
</organism>
<protein>
    <submittedName>
        <fullName evidence="1">Uncharacterized protein</fullName>
    </submittedName>
</protein>
<reference evidence="1 2" key="1">
    <citation type="submission" date="2019-06" db="EMBL/GenBank/DDBJ databases">
        <authorList>
            <person name="Broberg M."/>
        </authorList>
    </citation>
    <scope>NUCLEOTIDE SEQUENCE [LARGE SCALE GENOMIC DNA]</scope>
</reference>
<evidence type="ECO:0000313" key="2">
    <source>
        <dbReference type="Proteomes" id="UP000766486"/>
    </source>
</evidence>
<accession>A0ABY6UXV8</accession>
<keyword evidence="2" id="KW-1185">Reference proteome</keyword>
<dbReference type="EMBL" id="CABFNS010000926">
    <property type="protein sequence ID" value="VUC36139.1"/>
    <property type="molecule type" value="Genomic_DNA"/>
</dbReference>